<proteinExistence type="predicted"/>
<sequence length="85" mass="9194">EDLQRKGKMLITSSGLYRISTSIKLSISSTKALGCACDVDQVEMADAYNREVGRCGHGKPEEKPQLDPPSGLNRARKAVASLTMI</sequence>
<protein>
    <submittedName>
        <fullName evidence="1">Uncharacterized protein</fullName>
    </submittedName>
</protein>
<gene>
    <name evidence="1" type="ORF">LOY88_006722</name>
</gene>
<comment type="caution">
    <text evidence="1">The sequence shown here is derived from an EMBL/GenBank/DDBJ whole genome shotgun (WGS) entry which is preliminary data.</text>
</comment>
<accession>A0ACB8UM61</accession>
<feature type="non-terminal residue" evidence="1">
    <location>
        <position position="1"/>
    </location>
</feature>
<evidence type="ECO:0000313" key="1">
    <source>
        <dbReference type="EMBL" id="KAI2381617.1"/>
    </source>
</evidence>
<name>A0ACB8UM61_9EURO</name>
<organism evidence="1">
    <name type="scientific">Ophidiomyces ophidiicola</name>
    <dbReference type="NCBI Taxonomy" id="1387563"/>
    <lineage>
        <taxon>Eukaryota</taxon>
        <taxon>Fungi</taxon>
        <taxon>Dikarya</taxon>
        <taxon>Ascomycota</taxon>
        <taxon>Pezizomycotina</taxon>
        <taxon>Eurotiomycetes</taxon>
        <taxon>Eurotiomycetidae</taxon>
        <taxon>Onygenales</taxon>
        <taxon>Onygenaceae</taxon>
        <taxon>Ophidiomyces</taxon>
    </lineage>
</organism>
<reference evidence="1" key="1">
    <citation type="journal article" date="2022" name="bioRxiv">
        <title>Population genetic analysis of Ophidiomyces ophidiicola, the causative agent of snake fungal disease, indicates recent introductions to the USA.</title>
        <authorList>
            <person name="Ladner J.T."/>
            <person name="Palmer J.M."/>
            <person name="Ettinger C.L."/>
            <person name="Stajich J.E."/>
            <person name="Farrell T.M."/>
            <person name="Glorioso B.M."/>
            <person name="Lawson B."/>
            <person name="Price S.J."/>
            <person name="Stengle A.G."/>
            <person name="Grear D.A."/>
            <person name="Lorch J.M."/>
        </authorList>
    </citation>
    <scope>NUCLEOTIDE SEQUENCE</scope>
    <source>
        <strain evidence="1">NWHC 24266-5</strain>
    </source>
</reference>
<dbReference type="EMBL" id="JALBCA010000196">
    <property type="protein sequence ID" value="KAI2381617.1"/>
    <property type="molecule type" value="Genomic_DNA"/>
</dbReference>